<sequence>MVKVEKQKDGRWVAEDGTIVGREIELQTGTIILENEAGEQKMAIYGTIINDVFNAFCTGSSCGAQCVLAGKGACRYNRKIADDAGYYLLMEESE</sequence>
<dbReference type="Proteomes" id="UP000824093">
    <property type="component" value="Unassembled WGS sequence"/>
</dbReference>
<reference evidence="1" key="2">
    <citation type="journal article" date="2021" name="PeerJ">
        <title>Extensive microbial diversity within the chicken gut microbiome revealed by metagenomics and culture.</title>
        <authorList>
            <person name="Gilroy R."/>
            <person name="Ravi A."/>
            <person name="Getino M."/>
            <person name="Pursley I."/>
            <person name="Horton D.L."/>
            <person name="Alikhan N.F."/>
            <person name="Baker D."/>
            <person name="Gharbi K."/>
            <person name="Hall N."/>
            <person name="Watson M."/>
            <person name="Adriaenssens E.M."/>
            <person name="Foster-Nyarko E."/>
            <person name="Jarju S."/>
            <person name="Secka A."/>
            <person name="Antonio M."/>
            <person name="Oren A."/>
            <person name="Chaudhuri R.R."/>
            <person name="La Ragione R."/>
            <person name="Hildebrand F."/>
            <person name="Pallen M.J."/>
        </authorList>
    </citation>
    <scope>NUCLEOTIDE SEQUENCE</scope>
    <source>
        <strain evidence="1">CHK195-15760</strain>
    </source>
</reference>
<organism evidence="1 2">
    <name type="scientific">Candidatus Merdicola faecigallinarum</name>
    <dbReference type="NCBI Taxonomy" id="2840862"/>
    <lineage>
        <taxon>Bacteria</taxon>
        <taxon>Bacillati</taxon>
        <taxon>Bacillota</taxon>
        <taxon>Clostridia</taxon>
        <taxon>Candidatus Merdicola</taxon>
    </lineage>
</organism>
<name>A0A9D1M026_9FIRM</name>
<dbReference type="AlphaFoldDB" id="A0A9D1M026"/>
<accession>A0A9D1M026</accession>
<comment type="caution">
    <text evidence="1">The sequence shown here is derived from an EMBL/GenBank/DDBJ whole genome shotgun (WGS) entry which is preliminary data.</text>
</comment>
<evidence type="ECO:0000313" key="1">
    <source>
        <dbReference type="EMBL" id="HIU51166.1"/>
    </source>
</evidence>
<evidence type="ECO:0000313" key="2">
    <source>
        <dbReference type="Proteomes" id="UP000824093"/>
    </source>
</evidence>
<dbReference type="EMBL" id="DVNH01000006">
    <property type="protein sequence ID" value="HIU51166.1"/>
    <property type="molecule type" value="Genomic_DNA"/>
</dbReference>
<proteinExistence type="predicted"/>
<protein>
    <submittedName>
        <fullName evidence="1">Uncharacterized protein</fullName>
    </submittedName>
</protein>
<reference evidence="1" key="1">
    <citation type="submission" date="2020-10" db="EMBL/GenBank/DDBJ databases">
        <authorList>
            <person name="Gilroy R."/>
        </authorList>
    </citation>
    <scope>NUCLEOTIDE SEQUENCE</scope>
    <source>
        <strain evidence="1">CHK195-15760</strain>
    </source>
</reference>
<gene>
    <name evidence="1" type="ORF">IAB70_00850</name>
</gene>